<keyword evidence="2" id="KW-1185">Reference proteome</keyword>
<evidence type="ECO:0000313" key="2">
    <source>
        <dbReference type="Proteomes" id="UP001589568"/>
    </source>
</evidence>
<accession>A0ABV5NN72</accession>
<comment type="caution">
    <text evidence="1">The sequence shown here is derived from an EMBL/GenBank/DDBJ whole genome shotgun (WGS) entry which is preliminary data.</text>
</comment>
<dbReference type="EMBL" id="JBHMCF010000014">
    <property type="protein sequence ID" value="MFB9471725.1"/>
    <property type="molecule type" value="Genomic_DNA"/>
</dbReference>
<evidence type="ECO:0000313" key="1">
    <source>
        <dbReference type="EMBL" id="MFB9471725.1"/>
    </source>
</evidence>
<dbReference type="RefSeq" id="WP_379483581.1">
    <property type="nucleotide sequence ID" value="NZ_JBHMCF010000014.1"/>
</dbReference>
<organism evidence="1 2">
    <name type="scientific">Nonomuraea salmonea</name>
    <dbReference type="NCBI Taxonomy" id="46181"/>
    <lineage>
        <taxon>Bacteria</taxon>
        <taxon>Bacillati</taxon>
        <taxon>Actinomycetota</taxon>
        <taxon>Actinomycetes</taxon>
        <taxon>Streptosporangiales</taxon>
        <taxon>Streptosporangiaceae</taxon>
        <taxon>Nonomuraea</taxon>
    </lineage>
</organism>
<protein>
    <submittedName>
        <fullName evidence="1">Uncharacterized protein</fullName>
    </submittedName>
</protein>
<sequence length="1760" mass="189685">MTLPDPLSGPLSDPLSGPLSDPRAALTLSDDFPLLLGPVRIETRFTATELLIRVFPDEWSIDAFEPRPSTAEVTAVDAYWIAVWRAGGDPAAENAAWHELTGRIPAGRAGWLVQSRGPANPAEQPAGVQPGTTVLVVVTPAPVAAGDRQPTITYWGAVWRARGDRVQLLAAETALLASVGATRAETIRRRRPIGIDDPPGDAVLVAFLVLPAPPPADVAARSWTQAAKARLLPDRFTFIGQAGGETVFSELGGPIPAALTVSPDPSSADKPKVNEVTGQLHVPADLLWLTDFDAAIAVGMGIRIPLRDDFRGGLDRLIVFGVRESTTPQQTATDLGDLITRHLRGSTGFALLPQGTPTNNSEQANAGQDVAEEADAVRRAAVIATAGWTDKTDGQWLAELLGIDPAVLAGAANADGTDQREARAANIALWPATWGSYLRTMLHPIIPPQVVSETRDFFVRYVSGRGPLPAVKIGRQPYGILPTTAFSRMAWPATATHRRGLNALLTAAAEDWRAAAQDVPHLGAFPGPHGPVTDPHQTLLDILALHPTSAEYFQRYAQSVEDVYNRENFSGNGPQVVPALSELNMPQPIRDLLRRLGHAGASAPDPDLIRRLFVEEQYPLLGPLIDDRPPSETQPVRGYLEDGRNYLRWLADLAGTDLEDIRLEQGFADDRRPAALLYLLLRHAVLLGWEDAARKLAAAEGETVHAADPPFIHIKKSAPRSESRFRQLYAPDQDITGDPDTLVVDFLPGALAAADPATRELAEQVAALDVLADVPTARLERVVAEHLDCATYRLDAWRLGLVNERLFELRYGPDGGSPAQRGVHLGAYGWLEDVRPRDKALTPVQLTGGLAALFQPAGSAPLMHDAANGGYIHAPSPAQATTAAVLRAGYIANGSPENPTCFSVNLSSDRVRVALDLLDGLRQGQSLGALLGRRFERALHDRHPDAELDVFLEALRGEFPLRSGKLSDAEPGTPLELIEARSVIDGLALVQRATRPPAFPEYPFGASGLPDASEAQAKAMNEEVQRLLGIHDALADLAVAEAAHQTLAGNPERAGATLDAYAKEGFSPDPAVVRTPRSGVTLTHRLGLKLTSGLGPEHGSGLFRGNGPRAQAEPAINAWLPKLLPPQGQVAAMVRWTDPVDQRPRSRTVTQFDLELQPIDLLWGVKPKDDAAMTDLDDRIIAVVVAKDQPRPDAELTIHHTERVPGKLTFFEISPLVTALRSLITTSRPLRPTDLLPAAGAQPVDRSIDTAVDLPRNRPAAVRTSLDRLRQDTAGYLATLSPLFPPAPAEPNRTAVLNGIDTFLTGYANLISTAGGFGMVRSGWGEMTLWRRTMFREVLDAVAATAVRMGESLAAADELIAAYDRLPSSATADERFRLLQRAEWLLTTRPATPRPATPAQLRTIVGSRRSAFNTRLTALRNIAKTTKKTLSGLLTDVAALLPLTDFDRTGLDLTPFHDRAVAFGADLLARARALHAEVVERLAAAGKALDAYDEAVTGSDRALAATDALRVMLGDDVLVVPEFTAPAQLHTDWKKARNDSGKLLSHLVQDSRRDVPVDDWLHGIARVRDKPRLWEQAVIIADALRGPGGLLGDLLGWDEPELVPIQLPYRQNDTWLGMTFAPGATVDEDRLLFTAHYAPEPLLGGNLHSGLLLDEWTEVIPADKETTAIALHYDNPDSEPPQAMLLVTPPARTGTWNGDDVIAAITETLDLARTRAVEPGHLDDTAYAHLLPATVLSATRQPITISTDLAISNLRGKSHG</sequence>
<dbReference type="Proteomes" id="UP001589568">
    <property type="component" value="Unassembled WGS sequence"/>
</dbReference>
<name>A0ABV5NN72_9ACTN</name>
<proteinExistence type="predicted"/>
<gene>
    <name evidence="1" type="ORF">ACFFR3_19555</name>
</gene>
<reference evidence="1 2" key="1">
    <citation type="submission" date="2024-09" db="EMBL/GenBank/DDBJ databases">
        <authorList>
            <person name="Sun Q."/>
            <person name="Mori K."/>
        </authorList>
    </citation>
    <scope>NUCLEOTIDE SEQUENCE [LARGE SCALE GENOMIC DNA]</scope>
    <source>
        <strain evidence="1 2">JCM 3324</strain>
    </source>
</reference>